<evidence type="ECO:0000256" key="1">
    <source>
        <dbReference type="SAM" id="MobiDB-lite"/>
    </source>
</evidence>
<evidence type="ECO:0000313" key="3">
    <source>
        <dbReference type="Proteomes" id="UP001597168"/>
    </source>
</evidence>
<gene>
    <name evidence="2" type="ORF">ACFQ3T_35625</name>
</gene>
<feature type="region of interest" description="Disordered" evidence="1">
    <location>
        <begin position="385"/>
        <end position="435"/>
    </location>
</feature>
<sequence>MERSVDGSTGPVRREADAAGLSQTITHSAAHLVVQAGRDVSVDQVNHINQVNHFTQVTGRDPGYRITGYPPTGPGVTPAVDGRGLPAQPSHLLDARFAIVDFTARDAEVRDLARWSEGGNRAVRWLHAPGGQGKTRIAGHVAGRAARAGWQVVTAELTAGRVDVGAPSTPDPDGEPAGLLLLVDYADRWPLDHLTSLFGDRALHRDVPVRVLLLARTVHVWPALRHALAQAGWPPDACTSSSLDPLPAADSARDRMFTAARDCFARHYRIADPEVIDVPDWLRRDEFGLTLAVHMAALVVVDRHARPADRPAAPESLTGLTGYLLDRERNHWDTMHDPARTRGGWATSSTEMARVVFTAALTGPLAYRDAKAVLDAVGLGEGPGVVAAPGEPRSPGRGPGAGRGDRAHAVAGRGGPPAAGVRPAGTRLITGRTRG</sequence>
<evidence type="ECO:0000313" key="2">
    <source>
        <dbReference type="EMBL" id="MFD1152498.1"/>
    </source>
</evidence>
<protein>
    <recommendedName>
        <fullName evidence="4">ATP-binding protein</fullName>
    </recommendedName>
</protein>
<comment type="caution">
    <text evidence="2">The sequence shown here is derived from an EMBL/GenBank/DDBJ whole genome shotgun (WGS) entry which is preliminary data.</text>
</comment>
<evidence type="ECO:0008006" key="4">
    <source>
        <dbReference type="Google" id="ProtNLM"/>
    </source>
</evidence>
<dbReference type="Proteomes" id="UP001597168">
    <property type="component" value="Unassembled WGS sequence"/>
</dbReference>
<dbReference type="EMBL" id="JBHTLK010000410">
    <property type="protein sequence ID" value="MFD1152498.1"/>
    <property type="molecule type" value="Genomic_DNA"/>
</dbReference>
<proteinExistence type="predicted"/>
<accession>A0ABW3R625</accession>
<organism evidence="2 3">
    <name type="scientific">Saccharothrix hoggarensis</name>
    <dbReference type="NCBI Taxonomy" id="913853"/>
    <lineage>
        <taxon>Bacteria</taxon>
        <taxon>Bacillati</taxon>
        <taxon>Actinomycetota</taxon>
        <taxon>Actinomycetes</taxon>
        <taxon>Pseudonocardiales</taxon>
        <taxon>Pseudonocardiaceae</taxon>
        <taxon>Saccharothrix</taxon>
    </lineage>
</organism>
<dbReference type="RefSeq" id="WP_380730393.1">
    <property type="nucleotide sequence ID" value="NZ_JBHTLK010000410.1"/>
</dbReference>
<feature type="compositionally biased region" description="Low complexity" evidence="1">
    <location>
        <begin position="387"/>
        <end position="396"/>
    </location>
</feature>
<keyword evidence="3" id="KW-1185">Reference proteome</keyword>
<reference evidence="3" key="1">
    <citation type="journal article" date="2019" name="Int. J. Syst. Evol. Microbiol.">
        <title>The Global Catalogue of Microorganisms (GCM) 10K type strain sequencing project: providing services to taxonomists for standard genome sequencing and annotation.</title>
        <authorList>
            <consortium name="The Broad Institute Genomics Platform"/>
            <consortium name="The Broad Institute Genome Sequencing Center for Infectious Disease"/>
            <person name="Wu L."/>
            <person name="Ma J."/>
        </authorList>
    </citation>
    <scope>NUCLEOTIDE SEQUENCE [LARGE SCALE GENOMIC DNA]</scope>
    <source>
        <strain evidence="3">CCUG 60214</strain>
    </source>
</reference>
<name>A0ABW3R625_9PSEU</name>